<evidence type="ECO:0000313" key="7">
    <source>
        <dbReference type="EMBL" id="CAB4990836.1"/>
    </source>
</evidence>
<dbReference type="Pfam" id="PF04909">
    <property type="entry name" value="Amidohydro_2"/>
    <property type="match status" value="1"/>
</dbReference>
<dbReference type="EMBL" id="CAFBMT010000010">
    <property type="protein sequence ID" value="CAB4937720.1"/>
    <property type="molecule type" value="Genomic_DNA"/>
</dbReference>
<dbReference type="AlphaFoldDB" id="A0A6J7BY27"/>
<evidence type="ECO:0000256" key="1">
    <source>
        <dbReference type="ARBA" id="ARBA00023239"/>
    </source>
</evidence>
<evidence type="ECO:0000313" key="5">
    <source>
        <dbReference type="EMBL" id="CAB4849761.1"/>
    </source>
</evidence>
<dbReference type="GO" id="GO:0005737">
    <property type="term" value="C:cytoplasm"/>
    <property type="evidence" value="ECO:0007669"/>
    <property type="project" value="TreeGrafter"/>
</dbReference>
<reference evidence="5" key="1">
    <citation type="submission" date="2020-05" db="EMBL/GenBank/DDBJ databases">
        <authorList>
            <person name="Chiriac C."/>
            <person name="Salcher M."/>
            <person name="Ghai R."/>
            <person name="Kavagutti S V."/>
        </authorList>
    </citation>
    <scope>NUCLEOTIDE SEQUENCE</scope>
</reference>
<dbReference type="GO" id="GO:0016787">
    <property type="term" value="F:hydrolase activity"/>
    <property type="evidence" value="ECO:0007669"/>
    <property type="project" value="InterPro"/>
</dbReference>
<evidence type="ECO:0000259" key="2">
    <source>
        <dbReference type="Pfam" id="PF04909"/>
    </source>
</evidence>
<sequence>MQSDEMILISVDDHVVEPPSMGNFFRENLPAKFKDRAPRVIRRADGSDAWLIEGKEVSTFGLNAVQGRPAENWGSDPASFDQVRPGTYDVHERIRDMNANGVLASVNFPSWPGLGGQFLMQNTDKEYVAAMTRTYNDWHIHEWCDQYPGRFIPLAISGFMLGADWMAAEIRRLADKGCHAVSCHPEGHRFGQPDFHGEEWDPAWKAAEDTGSVMVFHFGGFPNFMPRTPFSVIPHAMPFQTAIFAGELLWSKIFRKFPNIRFALAEGGIGWIPYFLEKADFVYDHHRAWTKEDFGDKLPSQVFREHVQGCFIDDLTGLRNRDAIGIDAITWECDYPHSDSTWPHAPEVLWKSLVAAQLTDAEIHKVTWQNASRWYQFDPFQHRPQAECTVGALRAQALDVDTTPREYGAAEHTHSLSGKALGYLSTSNSTDTKV</sequence>
<accession>A0A6J7BY27</accession>
<keyword evidence="1" id="KW-0456">Lyase</keyword>
<protein>
    <submittedName>
        <fullName evidence="5">Unannotated protein</fullName>
    </submittedName>
</protein>
<dbReference type="PANTHER" id="PTHR21240:SF28">
    <property type="entry name" value="ISO-OROTATE DECARBOXYLASE (EUROFUNG)"/>
    <property type="match status" value="1"/>
</dbReference>
<name>A0A6J7BY27_9ZZZZ</name>
<feature type="domain" description="Amidohydrolase-related" evidence="2">
    <location>
        <begin position="117"/>
        <end position="377"/>
    </location>
</feature>
<dbReference type="GO" id="GO:0016831">
    <property type="term" value="F:carboxy-lyase activity"/>
    <property type="evidence" value="ECO:0007669"/>
    <property type="project" value="InterPro"/>
</dbReference>
<evidence type="ECO:0000313" key="6">
    <source>
        <dbReference type="EMBL" id="CAB4937720.1"/>
    </source>
</evidence>
<dbReference type="GO" id="GO:0019748">
    <property type="term" value="P:secondary metabolic process"/>
    <property type="evidence" value="ECO:0007669"/>
    <property type="project" value="TreeGrafter"/>
</dbReference>
<dbReference type="PANTHER" id="PTHR21240">
    <property type="entry name" value="2-AMINO-3-CARBOXYLMUCONATE-6-SEMIALDEHYDE DECARBOXYLASE"/>
    <property type="match status" value="1"/>
</dbReference>
<dbReference type="Gene3D" id="3.20.20.140">
    <property type="entry name" value="Metal-dependent hydrolases"/>
    <property type="match status" value="1"/>
</dbReference>
<evidence type="ECO:0000313" key="3">
    <source>
        <dbReference type="EMBL" id="CAB4363907.1"/>
    </source>
</evidence>
<dbReference type="InterPro" id="IPR006680">
    <property type="entry name" value="Amidohydro-rel"/>
</dbReference>
<dbReference type="EMBL" id="CAFBOL010000034">
    <property type="protein sequence ID" value="CAB4990836.1"/>
    <property type="molecule type" value="Genomic_DNA"/>
</dbReference>
<dbReference type="InterPro" id="IPR032466">
    <property type="entry name" value="Metal_Hydrolase"/>
</dbReference>
<proteinExistence type="predicted"/>
<dbReference type="EMBL" id="CAESGF010000008">
    <property type="protein sequence ID" value="CAB4363907.1"/>
    <property type="molecule type" value="Genomic_DNA"/>
</dbReference>
<gene>
    <name evidence="4" type="ORF">UFOPK2656_00073</name>
    <name evidence="5" type="ORF">UFOPK3267_00996</name>
    <name evidence="6" type="ORF">UFOPK3651_01923</name>
    <name evidence="7" type="ORF">UFOPK3931_01459</name>
    <name evidence="3" type="ORF">UFOPK4189_01677</name>
</gene>
<evidence type="ECO:0000313" key="4">
    <source>
        <dbReference type="EMBL" id="CAB4701265.1"/>
    </source>
</evidence>
<dbReference type="InterPro" id="IPR032465">
    <property type="entry name" value="ACMSD"/>
</dbReference>
<dbReference type="EMBL" id="CAEZYF010000001">
    <property type="protein sequence ID" value="CAB4701265.1"/>
    <property type="molecule type" value="Genomic_DNA"/>
</dbReference>
<organism evidence="5">
    <name type="scientific">freshwater metagenome</name>
    <dbReference type="NCBI Taxonomy" id="449393"/>
    <lineage>
        <taxon>unclassified sequences</taxon>
        <taxon>metagenomes</taxon>
        <taxon>ecological metagenomes</taxon>
    </lineage>
</organism>
<dbReference type="EMBL" id="CAFBIY010000042">
    <property type="protein sequence ID" value="CAB4849761.1"/>
    <property type="molecule type" value="Genomic_DNA"/>
</dbReference>
<dbReference type="SUPFAM" id="SSF51556">
    <property type="entry name" value="Metallo-dependent hydrolases"/>
    <property type="match status" value="1"/>
</dbReference>